<name>A0A2Z6DWT8_HYDTE</name>
<dbReference type="SUPFAM" id="SSF55785">
    <property type="entry name" value="PYP-like sensor domain (PAS domain)"/>
    <property type="match status" value="1"/>
</dbReference>
<dbReference type="InterPro" id="IPR052155">
    <property type="entry name" value="Biofilm_reg_signaling"/>
</dbReference>
<keyword evidence="3" id="KW-1185">Reference proteome</keyword>
<organism evidence="2 3">
    <name type="scientific">Hydrogenophilus thermoluteolus</name>
    <name type="common">Pseudomonas hydrogenothermophila</name>
    <dbReference type="NCBI Taxonomy" id="297"/>
    <lineage>
        <taxon>Bacteria</taxon>
        <taxon>Pseudomonadati</taxon>
        <taxon>Pseudomonadota</taxon>
        <taxon>Hydrogenophilia</taxon>
        <taxon>Hydrogenophilales</taxon>
        <taxon>Hydrogenophilaceae</taxon>
        <taxon>Hydrogenophilus</taxon>
    </lineage>
</organism>
<evidence type="ECO:0000313" key="3">
    <source>
        <dbReference type="Proteomes" id="UP000262004"/>
    </source>
</evidence>
<evidence type="ECO:0000313" key="2">
    <source>
        <dbReference type="EMBL" id="BBD76921.1"/>
    </source>
</evidence>
<dbReference type="Gene3D" id="3.20.20.450">
    <property type="entry name" value="EAL domain"/>
    <property type="match status" value="1"/>
</dbReference>
<feature type="domain" description="EAL" evidence="1">
    <location>
        <begin position="259"/>
        <end position="510"/>
    </location>
</feature>
<dbReference type="InterPro" id="IPR035965">
    <property type="entry name" value="PAS-like_dom_sf"/>
</dbReference>
<dbReference type="AlphaFoldDB" id="A0A2Z6DWT8"/>
<proteinExistence type="predicted"/>
<dbReference type="Gene3D" id="3.30.450.20">
    <property type="entry name" value="PAS domain"/>
    <property type="match status" value="1"/>
</dbReference>
<gene>
    <name evidence="2" type="ORF">HPTL_0653</name>
</gene>
<dbReference type="CDD" id="cd01948">
    <property type="entry name" value="EAL"/>
    <property type="match status" value="1"/>
</dbReference>
<reference evidence="2 3" key="1">
    <citation type="submission" date="2018-04" db="EMBL/GenBank/DDBJ databases">
        <title>Complete genome sequence of Hydrogenophilus thermoluteolus TH-1.</title>
        <authorList>
            <person name="Arai H."/>
        </authorList>
    </citation>
    <scope>NUCLEOTIDE SEQUENCE [LARGE SCALE GENOMIC DNA]</scope>
    <source>
        <strain evidence="2 3">TH-1</strain>
    </source>
</reference>
<dbReference type="KEGG" id="htl:HPTL_0653"/>
<dbReference type="PANTHER" id="PTHR44757:SF2">
    <property type="entry name" value="BIOFILM ARCHITECTURE MAINTENANCE PROTEIN MBAA"/>
    <property type="match status" value="1"/>
</dbReference>
<dbReference type="Proteomes" id="UP000262004">
    <property type="component" value="Chromosome"/>
</dbReference>
<dbReference type="Pfam" id="PF13188">
    <property type="entry name" value="PAS_8"/>
    <property type="match status" value="1"/>
</dbReference>
<evidence type="ECO:0000259" key="1">
    <source>
        <dbReference type="PROSITE" id="PS50883"/>
    </source>
</evidence>
<dbReference type="SMART" id="SM00091">
    <property type="entry name" value="PAS"/>
    <property type="match status" value="2"/>
</dbReference>
<dbReference type="PROSITE" id="PS50883">
    <property type="entry name" value="EAL"/>
    <property type="match status" value="1"/>
</dbReference>
<dbReference type="PANTHER" id="PTHR44757">
    <property type="entry name" value="DIGUANYLATE CYCLASE DGCP"/>
    <property type="match status" value="1"/>
</dbReference>
<protein>
    <submittedName>
        <fullName evidence="2">GGDEF domain-containing protein</fullName>
    </submittedName>
</protein>
<accession>A0A2Z6DWT8</accession>
<dbReference type="InterPro" id="IPR035919">
    <property type="entry name" value="EAL_sf"/>
</dbReference>
<dbReference type="InterPro" id="IPR001633">
    <property type="entry name" value="EAL_dom"/>
</dbReference>
<dbReference type="EMBL" id="AP018558">
    <property type="protein sequence ID" value="BBD76921.1"/>
    <property type="molecule type" value="Genomic_DNA"/>
</dbReference>
<dbReference type="SUPFAM" id="SSF141868">
    <property type="entry name" value="EAL domain-like"/>
    <property type="match status" value="1"/>
</dbReference>
<dbReference type="OrthoDB" id="9813903at2"/>
<sequence length="517" mass="57524">MLSVSFLDLSPMVSLPETNEPFRPDFSEGVEIGVYLALLELIDEGLLIVSDERILEVNSAACRWLERNYRELIQAPLESLFPSPQAFLHARARWFIQNETKGSITLALPHGRKKVFRFTAAARIRPGMHAILIAPDLLHEQYRSTSLAETFWIQLAAASTEPIWVLDETERLVAVNAAARARWPAWQPLLHQPITEAVTVHWPEADEPPVALIEGIGRYPLRARILNGPNPGWRVLLFTPHRHPPRRYATDTVSASSKSAPGSHSITEQLAAATPEDFTLWLSPCVDVATGMLVGAEGVLRWHAPHRGSVDAETVAPLLLDPTANRAWLTAWLTHATRWARRWQTPLALNLDARQLRHRETLTQIKTAWRTASLPWSLLMLEIDETAFSALDTHQCAQLLEMGEKGVRIVVDHVGQGTSNFGLLAHLPVHAIKLAATWVTQIGRDERVEKLLDGLLQFGNAMGFTVIAEGVATAAQRDFLAALGCRFQQGPIFGPWQESTQPLTLKQTASPQASHRL</sequence>
<dbReference type="SMART" id="SM00052">
    <property type="entry name" value="EAL"/>
    <property type="match status" value="1"/>
</dbReference>
<dbReference type="Pfam" id="PF00563">
    <property type="entry name" value="EAL"/>
    <property type="match status" value="1"/>
</dbReference>
<dbReference type="InterPro" id="IPR000014">
    <property type="entry name" value="PAS"/>
</dbReference>